<protein>
    <submittedName>
        <fullName evidence="1">Uncharacterized protein</fullName>
    </submittedName>
</protein>
<evidence type="ECO:0000313" key="1">
    <source>
        <dbReference type="EMBL" id="DAF95626.1"/>
    </source>
</evidence>
<reference evidence="1" key="1">
    <citation type="journal article" date="2021" name="Proc. Natl. Acad. Sci. U.S.A.">
        <title>A Catalog of Tens of Thousands of Viruses from Human Metagenomes Reveals Hidden Associations with Chronic Diseases.</title>
        <authorList>
            <person name="Tisza M.J."/>
            <person name="Buck C.B."/>
        </authorList>
    </citation>
    <scope>NUCLEOTIDE SEQUENCE</scope>
    <source>
        <strain evidence="1">CtCo31</strain>
    </source>
</reference>
<name>A0A8S5UMJ0_9CAUD</name>
<dbReference type="EMBL" id="BK016109">
    <property type="protein sequence ID" value="DAF95626.1"/>
    <property type="molecule type" value="Genomic_DNA"/>
</dbReference>
<sequence>MSSSIKILASFSEKLLRALPFFCVTYTST</sequence>
<accession>A0A8S5UMJ0</accession>
<organism evidence="1">
    <name type="scientific">Myoviridae sp. ctCo31</name>
    <dbReference type="NCBI Taxonomy" id="2825053"/>
    <lineage>
        <taxon>Viruses</taxon>
        <taxon>Duplodnaviria</taxon>
        <taxon>Heunggongvirae</taxon>
        <taxon>Uroviricota</taxon>
        <taxon>Caudoviricetes</taxon>
    </lineage>
</organism>
<proteinExistence type="predicted"/>